<dbReference type="RefSeq" id="XP_024575836.1">
    <property type="nucleotide sequence ID" value="XM_024725017.1"/>
</dbReference>
<accession>A0A0N7L4S2</accession>
<sequence length="77" mass="8897">MENVLRRKPKYDHGRHVQSTLWLPHMYASEAASWSVACSAMKGRNGYDSLMPRNEEHMLHNLRTPHTIDAIIPRAQS</sequence>
<organism evidence="1 2">
    <name type="scientific">Plasmopara halstedii</name>
    <name type="common">Downy mildew of sunflower</name>
    <dbReference type="NCBI Taxonomy" id="4781"/>
    <lineage>
        <taxon>Eukaryota</taxon>
        <taxon>Sar</taxon>
        <taxon>Stramenopiles</taxon>
        <taxon>Oomycota</taxon>
        <taxon>Peronosporomycetes</taxon>
        <taxon>Peronosporales</taxon>
        <taxon>Peronosporaceae</taxon>
        <taxon>Plasmopara</taxon>
    </lineage>
</organism>
<evidence type="ECO:0000313" key="2">
    <source>
        <dbReference type="Proteomes" id="UP000054928"/>
    </source>
</evidence>
<evidence type="ECO:0000313" key="1">
    <source>
        <dbReference type="EMBL" id="CEG39467.1"/>
    </source>
</evidence>
<dbReference type="AlphaFoldDB" id="A0A0N7L4S2"/>
<reference evidence="2" key="1">
    <citation type="submission" date="2014-09" db="EMBL/GenBank/DDBJ databases">
        <authorList>
            <person name="Sharma Rahul"/>
            <person name="Thines Marco"/>
        </authorList>
    </citation>
    <scope>NUCLEOTIDE SEQUENCE [LARGE SCALE GENOMIC DNA]</scope>
</reference>
<protein>
    <submittedName>
        <fullName evidence="1">Uncharacterized protein</fullName>
    </submittedName>
</protein>
<name>A0A0N7L4S2_PLAHL</name>
<proteinExistence type="predicted"/>
<keyword evidence="2" id="KW-1185">Reference proteome</keyword>
<dbReference type="GeneID" id="36404767"/>
<dbReference type="Proteomes" id="UP000054928">
    <property type="component" value="Unassembled WGS sequence"/>
</dbReference>
<dbReference type="EMBL" id="CCYD01000428">
    <property type="protein sequence ID" value="CEG39467.1"/>
    <property type="molecule type" value="Genomic_DNA"/>
</dbReference>